<sequence length="174" mass="18609">MGPPFRSASPGAPSTNCHTMLKRRIIHGSAPVAHPEDELERLTKKMLFDMDNPPSEEYFDRVRSSAIREGLFEVARGSIPHASWTPSAGGGPGDGPGHAGGTMSLGWPGNALGSPLEELEEVSGERDVWVSLLSLLPPRPGSGLAEDDDSFALLGLRARLLSSHYVTRLDTSLL</sequence>
<protein>
    <submittedName>
        <fullName evidence="2">Uncharacterized protein</fullName>
    </submittedName>
</protein>
<name>A0AAV9QXX9_9TELE</name>
<organism evidence="2 3">
    <name type="scientific">Crenichthys baileyi</name>
    <name type="common">White River springfish</name>
    <dbReference type="NCBI Taxonomy" id="28760"/>
    <lineage>
        <taxon>Eukaryota</taxon>
        <taxon>Metazoa</taxon>
        <taxon>Chordata</taxon>
        <taxon>Craniata</taxon>
        <taxon>Vertebrata</taxon>
        <taxon>Euteleostomi</taxon>
        <taxon>Actinopterygii</taxon>
        <taxon>Neopterygii</taxon>
        <taxon>Teleostei</taxon>
        <taxon>Neoteleostei</taxon>
        <taxon>Acanthomorphata</taxon>
        <taxon>Ovalentaria</taxon>
        <taxon>Atherinomorphae</taxon>
        <taxon>Cyprinodontiformes</taxon>
        <taxon>Goodeidae</taxon>
        <taxon>Crenichthys</taxon>
    </lineage>
</organism>
<dbReference type="EMBL" id="JAHHUM010002654">
    <property type="protein sequence ID" value="KAK5601698.1"/>
    <property type="molecule type" value="Genomic_DNA"/>
</dbReference>
<gene>
    <name evidence="2" type="ORF">CRENBAI_021922</name>
</gene>
<accession>A0AAV9QXX9</accession>
<feature type="region of interest" description="Disordered" evidence="1">
    <location>
        <begin position="82"/>
        <end position="102"/>
    </location>
</feature>
<evidence type="ECO:0000313" key="3">
    <source>
        <dbReference type="Proteomes" id="UP001311232"/>
    </source>
</evidence>
<feature type="compositionally biased region" description="Gly residues" evidence="1">
    <location>
        <begin position="88"/>
        <end position="100"/>
    </location>
</feature>
<dbReference type="Proteomes" id="UP001311232">
    <property type="component" value="Unassembled WGS sequence"/>
</dbReference>
<evidence type="ECO:0000256" key="1">
    <source>
        <dbReference type="SAM" id="MobiDB-lite"/>
    </source>
</evidence>
<reference evidence="2 3" key="1">
    <citation type="submission" date="2021-06" db="EMBL/GenBank/DDBJ databases">
        <authorList>
            <person name="Palmer J.M."/>
        </authorList>
    </citation>
    <scope>NUCLEOTIDE SEQUENCE [LARGE SCALE GENOMIC DNA]</scope>
    <source>
        <strain evidence="2 3">MEX-2019</strain>
        <tissue evidence="2">Muscle</tissue>
    </source>
</reference>
<comment type="caution">
    <text evidence="2">The sequence shown here is derived from an EMBL/GenBank/DDBJ whole genome shotgun (WGS) entry which is preliminary data.</text>
</comment>
<proteinExistence type="predicted"/>
<evidence type="ECO:0000313" key="2">
    <source>
        <dbReference type="EMBL" id="KAK5601698.1"/>
    </source>
</evidence>
<dbReference type="AlphaFoldDB" id="A0AAV9QXX9"/>
<keyword evidence="3" id="KW-1185">Reference proteome</keyword>